<evidence type="ECO:0000256" key="3">
    <source>
        <dbReference type="ARBA" id="ARBA00023242"/>
    </source>
</evidence>
<dbReference type="PANTHER" id="PTHR12346">
    <property type="entry name" value="SIN3B-RELATED"/>
    <property type="match status" value="1"/>
</dbReference>
<evidence type="ECO:0000256" key="4">
    <source>
        <dbReference type="PROSITE-ProRule" id="PRU00810"/>
    </source>
</evidence>
<reference evidence="8 9" key="2">
    <citation type="submission" date="2020-07" db="EMBL/GenBank/DDBJ databases">
        <title>Genome assembly of wild tea tree DASZ reveals pedigree and selection history of tea varieties.</title>
        <authorList>
            <person name="Zhang W."/>
        </authorList>
    </citation>
    <scope>NUCLEOTIDE SEQUENCE [LARGE SCALE GENOMIC DNA]</scope>
    <source>
        <strain evidence="9">cv. G240</strain>
        <tissue evidence="8">Leaf</tissue>
    </source>
</reference>
<sequence>MATTIGFQPNKPLLISSTKSRKTFDKDNDQTFKSFLQIMAKYGENQNNIEQVYQDVNTLFKNEPGLSIEFTKFLEKETNFEEKEDQSSEIDCLISKKRCFRNMGQNPYEQKLFQCEDDQFEFDMLSKQYESAIDHAERLVNDFKNSKSRENQIGLVEEYFTVHDIRCIEKLYGEHGYEMIDLFWSNPTVAVKNCILRRLKQKLEQLREKGSREREIWADIYEQYHPKAIDHQSFYVERYRVLRKPNSSSESTVQNPESVNSNSDSNGKSC</sequence>
<dbReference type="GO" id="GO:0000118">
    <property type="term" value="C:histone deacetylase complex"/>
    <property type="evidence" value="ECO:0007669"/>
    <property type="project" value="TreeGrafter"/>
</dbReference>
<feature type="domain" description="Histone deacetylase interacting" evidence="7">
    <location>
        <begin position="95"/>
        <end position="148"/>
    </location>
</feature>
<evidence type="ECO:0000256" key="6">
    <source>
        <dbReference type="SAM" id="MobiDB-lite"/>
    </source>
</evidence>
<organism evidence="8 9">
    <name type="scientific">Camellia sinensis</name>
    <name type="common">Tea plant</name>
    <name type="synonym">Thea sinensis</name>
    <dbReference type="NCBI Taxonomy" id="4442"/>
    <lineage>
        <taxon>Eukaryota</taxon>
        <taxon>Viridiplantae</taxon>
        <taxon>Streptophyta</taxon>
        <taxon>Embryophyta</taxon>
        <taxon>Tracheophyta</taxon>
        <taxon>Spermatophyta</taxon>
        <taxon>Magnoliopsida</taxon>
        <taxon>eudicotyledons</taxon>
        <taxon>Gunneridae</taxon>
        <taxon>Pentapetalae</taxon>
        <taxon>asterids</taxon>
        <taxon>Ericales</taxon>
        <taxon>Theaceae</taxon>
        <taxon>Camellia</taxon>
    </lineage>
</organism>
<dbReference type="InterPro" id="IPR003822">
    <property type="entry name" value="PAH"/>
</dbReference>
<dbReference type="PANTHER" id="PTHR12346:SF0">
    <property type="entry name" value="SIN3A, ISOFORM G"/>
    <property type="match status" value="1"/>
</dbReference>
<evidence type="ECO:0000259" key="7">
    <source>
        <dbReference type="Pfam" id="PF08295"/>
    </source>
</evidence>
<keyword evidence="3 4" id="KW-0539">Nucleus</keyword>
<dbReference type="Pfam" id="PF02671">
    <property type="entry name" value="PAH"/>
    <property type="match status" value="1"/>
</dbReference>
<evidence type="ECO:0000256" key="2">
    <source>
        <dbReference type="ARBA" id="ARBA00022491"/>
    </source>
</evidence>
<dbReference type="InterPro" id="IPR013194">
    <property type="entry name" value="HDAC_interact_dom"/>
</dbReference>
<dbReference type="AlphaFoldDB" id="A0A7J7H7F0"/>
<dbReference type="Proteomes" id="UP000593564">
    <property type="component" value="Unassembled WGS sequence"/>
</dbReference>
<dbReference type="Pfam" id="PF08295">
    <property type="entry name" value="Sin3_corepress"/>
    <property type="match status" value="1"/>
</dbReference>
<protein>
    <recommendedName>
        <fullName evidence="7">Histone deacetylase interacting domain-containing protein</fullName>
    </recommendedName>
</protein>
<evidence type="ECO:0000256" key="5">
    <source>
        <dbReference type="SAM" id="Coils"/>
    </source>
</evidence>
<dbReference type="InterPro" id="IPR036600">
    <property type="entry name" value="PAH_sf"/>
</dbReference>
<dbReference type="PROSITE" id="PS51477">
    <property type="entry name" value="PAH"/>
    <property type="match status" value="1"/>
</dbReference>
<dbReference type="SUPFAM" id="SSF47762">
    <property type="entry name" value="PAH2 domain"/>
    <property type="match status" value="1"/>
</dbReference>
<evidence type="ECO:0000256" key="1">
    <source>
        <dbReference type="ARBA" id="ARBA00004123"/>
    </source>
</evidence>
<dbReference type="Gene3D" id="1.20.1160.11">
    <property type="entry name" value="Paired amphipathic helix"/>
    <property type="match status" value="1"/>
</dbReference>
<dbReference type="EMBL" id="JACBKZ010000006">
    <property type="protein sequence ID" value="KAF5948809.1"/>
    <property type="molecule type" value="Genomic_DNA"/>
</dbReference>
<reference evidence="9" key="1">
    <citation type="journal article" date="2020" name="Nat. Commun.">
        <title>Genome assembly of wild tea tree DASZ reveals pedigree and selection history of tea varieties.</title>
        <authorList>
            <person name="Zhang W."/>
            <person name="Zhang Y."/>
            <person name="Qiu H."/>
            <person name="Guo Y."/>
            <person name="Wan H."/>
            <person name="Zhang X."/>
            <person name="Scossa F."/>
            <person name="Alseekh S."/>
            <person name="Zhang Q."/>
            <person name="Wang P."/>
            <person name="Xu L."/>
            <person name="Schmidt M.H."/>
            <person name="Jia X."/>
            <person name="Li D."/>
            <person name="Zhu A."/>
            <person name="Guo F."/>
            <person name="Chen W."/>
            <person name="Ni D."/>
            <person name="Usadel B."/>
            <person name="Fernie A.R."/>
            <person name="Wen W."/>
        </authorList>
    </citation>
    <scope>NUCLEOTIDE SEQUENCE [LARGE SCALE GENOMIC DNA]</scope>
    <source>
        <strain evidence="9">cv. G240</strain>
    </source>
</reference>
<keyword evidence="2" id="KW-0678">Repressor</keyword>
<evidence type="ECO:0000313" key="8">
    <source>
        <dbReference type="EMBL" id="KAF5948809.1"/>
    </source>
</evidence>
<dbReference type="GO" id="GO:0000785">
    <property type="term" value="C:chromatin"/>
    <property type="evidence" value="ECO:0007669"/>
    <property type="project" value="TreeGrafter"/>
</dbReference>
<evidence type="ECO:0000313" key="9">
    <source>
        <dbReference type="Proteomes" id="UP000593564"/>
    </source>
</evidence>
<keyword evidence="9" id="KW-1185">Reference proteome</keyword>
<feature type="coiled-coil region" evidence="5">
    <location>
        <begin position="189"/>
        <end position="216"/>
    </location>
</feature>
<dbReference type="GO" id="GO:0000122">
    <property type="term" value="P:negative regulation of transcription by RNA polymerase II"/>
    <property type="evidence" value="ECO:0007669"/>
    <property type="project" value="TreeGrafter"/>
</dbReference>
<proteinExistence type="predicted"/>
<name>A0A7J7H7F0_CAMSI</name>
<feature type="region of interest" description="Disordered" evidence="6">
    <location>
        <begin position="245"/>
        <end position="270"/>
    </location>
</feature>
<comment type="subcellular location">
    <subcellularLocation>
        <location evidence="1 4">Nucleus</location>
    </subcellularLocation>
</comment>
<dbReference type="InterPro" id="IPR039774">
    <property type="entry name" value="Sin3-like"/>
</dbReference>
<dbReference type="GO" id="GO:0003714">
    <property type="term" value="F:transcription corepressor activity"/>
    <property type="evidence" value="ECO:0007669"/>
    <property type="project" value="InterPro"/>
</dbReference>
<keyword evidence="5" id="KW-0175">Coiled coil</keyword>
<gene>
    <name evidence="8" type="ORF">HYC85_014766</name>
</gene>
<accession>A0A7J7H7F0</accession>
<comment type="caution">
    <text evidence="8">The sequence shown here is derived from an EMBL/GenBank/DDBJ whole genome shotgun (WGS) entry which is preliminary data.</text>
</comment>